<dbReference type="PANTHER" id="PTHR37816:SF1">
    <property type="entry name" value="TOXIN"/>
    <property type="match status" value="1"/>
</dbReference>
<dbReference type="SUPFAM" id="SSF52540">
    <property type="entry name" value="P-loop containing nucleoside triphosphate hydrolases"/>
    <property type="match status" value="1"/>
</dbReference>
<gene>
    <name evidence="1" type="ORF">QOL99_12505</name>
</gene>
<organism evidence="1 2">
    <name type="scientific">Deinococcus rhizophilus</name>
    <dbReference type="NCBI Taxonomy" id="3049544"/>
    <lineage>
        <taxon>Bacteria</taxon>
        <taxon>Thermotogati</taxon>
        <taxon>Deinococcota</taxon>
        <taxon>Deinococci</taxon>
        <taxon>Deinococcales</taxon>
        <taxon>Deinococcaceae</taxon>
        <taxon>Deinococcus</taxon>
    </lineage>
</organism>
<comment type="caution">
    <text evidence="1">The sequence shown here is derived from an EMBL/GenBank/DDBJ whole genome shotgun (WGS) entry which is preliminary data.</text>
</comment>
<dbReference type="InterPro" id="IPR052922">
    <property type="entry name" value="Cytidylate_Kinase-2"/>
</dbReference>
<reference evidence="1 2" key="1">
    <citation type="submission" date="2023-05" db="EMBL/GenBank/DDBJ databases">
        <authorList>
            <person name="Gao F."/>
        </authorList>
    </citation>
    <scope>NUCLEOTIDE SEQUENCE [LARGE SCALE GENOMIC DNA]</scope>
    <source>
        <strain evidence="1 2">MIMF12</strain>
    </source>
</reference>
<accession>A0ABT7JIS6</accession>
<dbReference type="EMBL" id="JASNGB010000131">
    <property type="protein sequence ID" value="MDL2344964.1"/>
    <property type="molecule type" value="Genomic_DNA"/>
</dbReference>
<name>A0ABT7JIS6_9DEIO</name>
<evidence type="ECO:0000313" key="1">
    <source>
        <dbReference type="EMBL" id="MDL2344964.1"/>
    </source>
</evidence>
<keyword evidence="2" id="KW-1185">Reference proteome</keyword>
<dbReference type="Gene3D" id="3.40.50.300">
    <property type="entry name" value="P-loop containing nucleotide triphosphate hydrolases"/>
    <property type="match status" value="1"/>
</dbReference>
<dbReference type="RefSeq" id="WP_285524250.1">
    <property type="nucleotide sequence ID" value="NZ_JASNGB010000131.1"/>
</dbReference>
<protein>
    <submittedName>
        <fullName evidence="1">AAA family ATPase</fullName>
    </submittedName>
</protein>
<dbReference type="InterPro" id="IPR027417">
    <property type="entry name" value="P-loop_NTPase"/>
</dbReference>
<dbReference type="Pfam" id="PF13238">
    <property type="entry name" value="AAA_18"/>
    <property type="match status" value="1"/>
</dbReference>
<evidence type="ECO:0000313" key="2">
    <source>
        <dbReference type="Proteomes" id="UP001302059"/>
    </source>
</evidence>
<proteinExistence type="predicted"/>
<dbReference type="PANTHER" id="PTHR37816">
    <property type="entry name" value="YALI0E33011P"/>
    <property type="match status" value="1"/>
</dbReference>
<dbReference type="Proteomes" id="UP001302059">
    <property type="component" value="Unassembled WGS sequence"/>
</dbReference>
<sequence>MQRVIVIGTTGSGKTTLARALAARLGVPHGEQDAWNHLPGWQEAPREQFRARVAAFTAGDAWVMDGNYSKARDIGWARADTLVWLDYPGQVVFGRLLTRTLRRIAWRQELWNGNRERLHVQFTGGGILAWFFRTHWKRRRETPGHLAAFPHLRVVRLRTPGEAARWLASLTPAAAPARPPRPA</sequence>